<evidence type="ECO:0000313" key="1">
    <source>
        <dbReference type="EMBL" id="MBM7573494.1"/>
    </source>
</evidence>
<sequence>MLGIQKNITFSAFGLNISSDFPFLELPIVDLPGSNVDVVIEKRDLTEQRYKYTNPNSLSFVDENQVLFEIPHVAIFLIENGNKISVSPMEGSKEDQLRLYILGTCMGALLMQRRILPLHGSALAIGGEAYAIIGDSGAGKSTLARSFLKRGFNLLSDDVIPITFDKNNIPIVTPSYPQQKLWLESLDHFGLESDNYCPIIDRETKYTIPITDSFETNSMPLAGVIELTKSELNQTIQFQPIQELERLYTLFAHTYRNFIIKRAGLMEWHFQASAKIASKSNLYKMERPISRFTADELVELILTNVVRKEEFIHE</sequence>
<dbReference type="SUPFAM" id="SSF53795">
    <property type="entry name" value="PEP carboxykinase-like"/>
    <property type="match status" value="1"/>
</dbReference>
<organism evidence="1 2">
    <name type="scientific">Aquibacillus albus</name>
    <dbReference type="NCBI Taxonomy" id="1168171"/>
    <lineage>
        <taxon>Bacteria</taxon>
        <taxon>Bacillati</taxon>
        <taxon>Bacillota</taxon>
        <taxon>Bacilli</taxon>
        <taxon>Bacillales</taxon>
        <taxon>Bacillaceae</taxon>
        <taxon>Aquibacillus</taxon>
    </lineage>
</organism>
<dbReference type="InterPro" id="IPR027417">
    <property type="entry name" value="P-loop_NTPase"/>
</dbReference>
<dbReference type="Proteomes" id="UP001296943">
    <property type="component" value="Unassembled WGS sequence"/>
</dbReference>
<protein>
    <recommendedName>
        <fullName evidence="3">Aldolase</fullName>
    </recommendedName>
</protein>
<keyword evidence="2" id="KW-1185">Reference proteome</keyword>
<evidence type="ECO:0008006" key="3">
    <source>
        <dbReference type="Google" id="ProtNLM"/>
    </source>
</evidence>
<proteinExistence type="predicted"/>
<reference evidence="1 2" key="1">
    <citation type="submission" date="2021-01" db="EMBL/GenBank/DDBJ databases">
        <title>Genomic Encyclopedia of Type Strains, Phase IV (KMG-IV): sequencing the most valuable type-strain genomes for metagenomic binning, comparative biology and taxonomic classification.</title>
        <authorList>
            <person name="Goeker M."/>
        </authorList>
    </citation>
    <scope>NUCLEOTIDE SEQUENCE [LARGE SCALE GENOMIC DNA]</scope>
    <source>
        <strain evidence="1 2">DSM 23711</strain>
    </source>
</reference>
<comment type="caution">
    <text evidence="1">The sequence shown here is derived from an EMBL/GenBank/DDBJ whole genome shotgun (WGS) entry which is preliminary data.</text>
</comment>
<evidence type="ECO:0000313" key="2">
    <source>
        <dbReference type="Proteomes" id="UP001296943"/>
    </source>
</evidence>
<accession>A0ABS2N5U5</accession>
<dbReference type="Gene3D" id="3.40.50.300">
    <property type="entry name" value="P-loop containing nucleotide triphosphate hydrolases"/>
    <property type="match status" value="1"/>
</dbReference>
<dbReference type="EMBL" id="JAFBDR010000035">
    <property type="protein sequence ID" value="MBM7573494.1"/>
    <property type="molecule type" value="Genomic_DNA"/>
</dbReference>
<name>A0ABS2N5U5_9BACI</name>
<dbReference type="RefSeq" id="WP_204502135.1">
    <property type="nucleotide sequence ID" value="NZ_JAFBDR010000035.1"/>
</dbReference>
<gene>
    <name evidence="1" type="ORF">JOC48_004058</name>
</gene>